<dbReference type="Proteomes" id="UP000503308">
    <property type="component" value="Chromosome"/>
</dbReference>
<evidence type="ECO:0000313" key="1">
    <source>
        <dbReference type="EMBL" id="QJF52872.1"/>
    </source>
</evidence>
<gene>
    <name evidence="1" type="ORF">G3256_17685</name>
</gene>
<name>A0A858SYD5_9RHOB</name>
<accession>A0A858SYD5</accession>
<reference evidence="1 2" key="1">
    <citation type="submission" date="2020-02" db="EMBL/GenBank/DDBJ databases">
        <title>Genome sequence of Roseobacter ponti.</title>
        <authorList>
            <person name="Hollensteiner J."/>
            <person name="Schneider D."/>
            <person name="Poehlein A."/>
            <person name="Daniel R."/>
        </authorList>
    </citation>
    <scope>NUCLEOTIDE SEQUENCE [LARGE SCALE GENOMIC DNA]</scope>
    <source>
        <strain evidence="1 2">DSM 106830</strain>
    </source>
</reference>
<organism evidence="1 2">
    <name type="scientific">Roseobacter ponti</name>
    <dbReference type="NCBI Taxonomy" id="1891787"/>
    <lineage>
        <taxon>Bacteria</taxon>
        <taxon>Pseudomonadati</taxon>
        <taxon>Pseudomonadota</taxon>
        <taxon>Alphaproteobacteria</taxon>
        <taxon>Rhodobacterales</taxon>
        <taxon>Roseobacteraceae</taxon>
        <taxon>Roseobacter</taxon>
    </lineage>
</organism>
<dbReference type="EMBL" id="CP048788">
    <property type="protein sequence ID" value="QJF52872.1"/>
    <property type="molecule type" value="Genomic_DNA"/>
</dbReference>
<keyword evidence="2" id="KW-1185">Reference proteome</keyword>
<protein>
    <submittedName>
        <fullName evidence="1">NAD(P)-binding protein</fullName>
    </submittedName>
</protein>
<dbReference type="Pfam" id="PF13450">
    <property type="entry name" value="NAD_binding_8"/>
    <property type="match status" value="1"/>
</dbReference>
<dbReference type="RefSeq" id="WP_169642089.1">
    <property type="nucleotide sequence ID" value="NZ_CP048788.1"/>
</dbReference>
<sequence>MKKRVMIVGSGFRGFCDALHLMKNPDLEIHIVDSAPFFGGVMHSLDINGFSVDKGVHIFDSIPVSLAETVTEIMDGKVHEIDFVSASAFNNKVTEGFSLPDLNSLDDTAIKKQIREELLALARNPATDAPATLEALFDQRYGKTAGRIFCDIFRKVYGISADEVEPTAIAQTSMGRLKFLDDPDMLDLKKDPFLDTVLAARRKAVGKVDDFVSIYPSDGDAMRGWCKRAVTWLESKGVRISLGTKISKITERADTVEVETDKGTFEVETLIWSNDSLRALGSALNIERDVDGLQYGTPMLFATLFTQADKVRDFTYLQNFDPDQLTYRSAASGRFSHQVREDGVSFVTCECPADVNGTYWNDTDKLAADVWDEIRSLGVVEKDAELAGFDVKRIPVSFKLARLGYAAAFRDFHTDVASRHKRVILRDVVPFFRRDIYLDSAHLTNLVA</sequence>
<dbReference type="AlphaFoldDB" id="A0A858SYD5"/>
<dbReference type="InterPro" id="IPR036188">
    <property type="entry name" value="FAD/NAD-bd_sf"/>
</dbReference>
<evidence type="ECO:0000313" key="2">
    <source>
        <dbReference type="Proteomes" id="UP000503308"/>
    </source>
</evidence>
<dbReference type="Gene3D" id="3.50.50.60">
    <property type="entry name" value="FAD/NAD(P)-binding domain"/>
    <property type="match status" value="1"/>
</dbReference>
<proteinExistence type="predicted"/>
<dbReference type="SUPFAM" id="SSF51905">
    <property type="entry name" value="FAD/NAD(P)-binding domain"/>
    <property type="match status" value="1"/>
</dbReference>
<dbReference type="KEGG" id="rpon:G3256_17685"/>